<dbReference type="AlphaFoldDB" id="A0A848GIJ9"/>
<keyword evidence="3" id="KW-1185">Reference proteome</keyword>
<gene>
    <name evidence="2" type="ORF">HHL17_14500</name>
</gene>
<proteinExistence type="predicted"/>
<evidence type="ECO:0000313" key="3">
    <source>
        <dbReference type="Proteomes" id="UP000583266"/>
    </source>
</evidence>
<keyword evidence="1" id="KW-0732">Signal</keyword>
<dbReference type="Proteomes" id="UP000583266">
    <property type="component" value="Unassembled WGS sequence"/>
</dbReference>
<feature type="signal peptide" evidence="1">
    <location>
        <begin position="1"/>
        <end position="20"/>
    </location>
</feature>
<dbReference type="EMBL" id="JABBGC010000001">
    <property type="protein sequence ID" value="NML38415.1"/>
    <property type="molecule type" value="Genomic_DNA"/>
</dbReference>
<protein>
    <submittedName>
        <fullName evidence="2">Uncharacterized protein</fullName>
    </submittedName>
</protein>
<comment type="caution">
    <text evidence="2">The sequence shown here is derived from an EMBL/GenBank/DDBJ whole genome shotgun (WGS) entry which is preliminary data.</text>
</comment>
<organism evidence="2 3">
    <name type="scientific">Chitinophaga fulva</name>
    <dbReference type="NCBI Taxonomy" id="2728842"/>
    <lineage>
        <taxon>Bacteria</taxon>
        <taxon>Pseudomonadati</taxon>
        <taxon>Bacteroidota</taxon>
        <taxon>Chitinophagia</taxon>
        <taxon>Chitinophagales</taxon>
        <taxon>Chitinophagaceae</taxon>
        <taxon>Chitinophaga</taxon>
    </lineage>
</organism>
<dbReference type="RefSeq" id="WP_169225412.1">
    <property type="nucleotide sequence ID" value="NZ_JABBGC010000001.1"/>
</dbReference>
<sequence length="417" mass="45517">MKKLWLLLLLSTGYMTTLHAQQVYQIRADSVRIYNVCDTAELILENRTQDTLGFLFNKGKGRTEFRRLRFNDVGNGKISFGNQDTLDFRFFLGGNFIQNQYGTAQNAGYWVKGPGRVDSTFMVSRYKNNISEDSLLSTNTQGELKLVHKNTLTNIYNSNGTLTGQRIVNLAGNYLSFLGGGGLVIGNSSSDWAIAGYNYKLITTGPVSVKNTVAVRSTSDDNALFGVSYLGTNVSLSPFSGNSPTSMSFGYANQGIMMTQNGSTWVGDFGNYYPNSTLSLGGKVLVLNLRNSVNDDSVVTTNTGGLLKMRYMPIKGPGVSFNTNIITGNYTVSNNDYTVINRATSGNPAVTLPSASQNKGRTLILFDDSANRMTWSPAVYSYTGGTGYTSFNDAALSAYRKITIQSDGSNWFIMSAF</sequence>
<evidence type="ECO:0000256" key="1">
    <source>
        <dbReference type="SAM" id="SignalP"/>
    </source>
</evidence>
<evidence type="ECO:0000313" key="2">
    <source>
        <dbReference type="EMBL" id="NML38415.1"/>
    </source>
</evidence>
<name>A0A848GIJ9_9BACT</name>
<feature type="chain" id="PRO_5032904832" evidence="1">
    <location>
        <begin position="21"/>
        <end position="417"/>
    </location>
</feature>
<accession>A0A848GIJ9</accession>
<reference evidence="2 3" key="1">
    <citation type="submission" date="2020-04" db="EMBL/GenBank/DDBJ databases">
        <title>Chitinophaga sp. G-6-1-13 sp. nov., isolated from soil.</title>
        <authorList>
            <person name="Dahal R.H."/>
            <person name="Chaudhary D.K."/>
        </authorList>
    </citation>
    <scope>NUCLEOTIDE SEQUENCE [LARGE SCALE GENOMIC DNA]</scope>
    <source>
        <strain evidence="2 3">G-6-1-13</strain>
    </source>
</reference>